<proteinExistence type="predicted"/>
<evidence type="ECO:0000256" key="1">
    <source>
        <dbReference type="SAM" id="MobiDB-lite"/>
    </source>
</evidence>
<accession>A0ABR0SHJ6</accession>
<gene>
    <name evidence="2" type="ORF">PT974_09900</name>
</gene>
<protein>
    <submittedName>
        <fullName evidence="2">Uncharacterized protein</fullName>
    </submittedName>
</protein>
<feature type="region of interest" description="Disordered" evidence="1">
    <location>
        <begin position="101"/>
        <end position="127"/>
    </location>
</feature>
<feature type="compositionally biased region" description="Polar residues" evidence="1">
    <location>
        <begin position="117"/>
        <end position="127"/>
    </location>
</feature>
<comment type="caution">
    <text evidence="2">The sequence shown here is derived from an EMBL/GenBank/DDBJ whole genome shotgun (WGS) entry which is preliminary data.</text>
</comment>
<evidence type="ECO:0000313" key="3">
    <source>
        <dbReference type="Proteomes" id="UP001338125"/>
    </source>
</evidence>
<dbReference type="EMBL" id="JAVFKD010000014">
    <property type="protein sequence ID" value="KAK5991615.1"/>
    <property type="molecule type" value="Genomic_DNA"/>
</dbReference>
<sequence>MSRRYRKDHPARLELWHYNPFAATCLARPMEKSHGLNGVPIWTSVALSLLMGLLDNTGTKQRFRSLAIEFKKATAGAHKVCGSYTTTSAEDEFRGVLTPRATQSKFPATKNGGHTLFSPTPQISRGP</sequence>
<reference evidence="2 3" key="1">
    <citation type="submission" date="2024-01" db="EMBL/GenBank/DDBJ databases">
        <title>Complete genome of Cladobotryum mycophilum ATHUM6906.</title>
        <authorList>
            <person name="Christinaki A.C."/>
            <person name="Myridakis A.I."/>
            <person name="Kouvelis V.N."/>
        </authorList>
    </citation>
    <scope>NUCLEOTIDE SEQUENCE [LARGE SCALE GENOMIC DNA]</scope>
    <source>
        <strain evidence="2 3">ATHUM6906</strain>
    </source>
</reference>
<dbReference type="Proteomes" id="UP001338125">
    <property type="component" value="Unassembled WGS sequence"/>
</dbReference>
<evidence type="ECO:0000313" key="2">
    <source>
        <dbReference type="EMBL" id="KAK5991615.1"/>
    </source>
</evidence>
<name>A0ABR0SHJ6_9HYPO</name>
<keyword evidence="3" id="KW-1185">Reference proteome</keyword>
<organism evidence="2 3">
    <name type="scientific">Cladobotryum mycophilum</name>
    <dbReference type="NCBI Taxonomy" id="491253"/>
    <lineage>
        <taxon>Eukaryota</taxon>
        <taxon>Fungi</taxon>
        <taxon>Dikarya</taxon>
        <taxon>Ascomycota</taxon>
        <taxon>Pezizomycotina</taxon>
        <taxon>Sordariomycetes</taxon>
        <taxon>Hypocreomycetidae</taxon>
        <taxon>Hypocreales</taxon>
        <taxon>Hypocreaceae</taxon>
        <taxon>Cladobotryum</taxon>
    </lineage>
</organism>